<keyword evidence="2" id="KW-1185">Reference proteome</keyword>
<reference evidence="1" key="1">
    <citation type="submission" date="2022-10" db="EMBL/GenBank/DDBJ databases">
        <title>The complete genomes of actinobacterial strains from the NBC collection.</title>
        <authorList>
            <person name="Joergensen T.S."/>
            <person name="Alvarez Arevalo M."/>
            <person name="Sterndorff E.B."/>
            <person name="Faurdal D."/>
            <person name="Vuksanovic O."/>
            <person name="Mourched A.-S."/>
            <person name="Charusanti P."/>
            <person name="Shaw S."/>
            <person name="Blin K."/>
            <person name="Weber T."/>
        </authorList>
    </citation>
    <scope>NUCLEOTIDE SEQUENCE</scope>
    <source>
        <strain evidence="1">NBC_00302</strain>
    </source>
</reference>
<accession>A0ABZ1R907</accession>
<evidence type="ECO:0000313" key="1">
    <source>
        <dbReference type="EMBL" id="WUN91478.1"/>
    </source>
</evidence>
<dbReference type="EMBL" id="CP108038">
    <property type="protein sequence ID" value="WUN91478.1"/>
    <property type="molecule type" value="Genomic_DNA"/>
</dbReference>
<sequence length="59" mass="6493">MRLPTRLLLLRLTRADAWIESVTERELRKIGALSLGQGIWAVLARQAGWVSPGLVAQPG</sequence>
<protein>
    <submittedName>
        <fullName evidence="1">Uncharacterized protein</fullName>
    </submittedName>
</protein>
<evidence type="ECO:0000313" key="2">
    <source>
        <dbReference type="Proteomes" id="UP001432071"/>
    </source>
</evidence>
<dbReference type="GeneID" id="93766881"/>
<gene>
    <name evidence="1" type="ORF">OHT53_37885</name>
</gene>
<organism evidence="1 2">
    <name type="scientific">Streptomyces bobili</name>
    <dbReference type="NCBI Taxonomy" id="67280"/>
    <lineage>
        <taxon>Bacteria</taxon>
        <taxon>Bacillati</taxon>
        <taxon>Actinomycetota</taxon>
        <taxon>Actinomycetes</taxon>
        <taxon>Kitasatosporales</taxon>
        <taxon>Streptomycetaceae</taxon>
        <taxon>Streptomyces</taxon>
    </lineage>
</organism>
<dbReference type="Proteomes" id="UP001432071">
    <property type="component" value="Chromosome"/>
</dbReference>
<proteinExistence type="predicted"/>
<name>A0ABZ1R907_9ACTN</name>
<dbReference type="RefSeq" id="WP_328737352.1">
    <property type="nucleotide sequence ID" value="NZ_CP108038.1"/>
</dbReference>